<accession>A0A931J212</accession>
<dbReference type="SUPFAM" id="SSF51182">
    <property type="entry name" value="RmlC-like cupins"/>
    <property type="match status" value="1"/>
</dbReference>
<keyword evidence="2" id="KW-1185">Reference proteome</keyword>
<evidence type="ECO:0000313" key="1">
    <source>
        <dbReference type="EMBL" id="MBH9578109.1"/>
    </source>
</evidence>
<comment type="caution">
    <text evidence="1">The sequence shown here is derived from an EMBL/GenBank/DDBJ whole genome shotgun (WGS) entry which is preliminary data.</text>
</comment>
<dbReference type="RefSeq" id="WP_198111883.1">
    <property type="nucleotide sequence ID" value="NZ_JAEDAK010000010.1"/>
</dbReference>
<dbReference type="EMBL" id="JAEDAK010000010">
    <property type="protein sequence ID" value="MBH9578109.1"/>
    <property type="molecule type" value="Genomic_DNA"/>
</dbReference>
<proteinExistence type="predicted"/>
<reference evidence="1" key="1">
    <citation type="submission" date="2020-12" db="EMBL/GenBank/DDBJ databases">
        <title>The genome sequence of Inhella sp. 1Y17.</title>
        <authorList>
            <person name="Liu Y."/>
        </authorList>
    </citation>
    <scope>NUCLEOTIDE SEQUENCE</scope>
    <source>
        <strain evidence="1">1Y17</strain>
    </source>
</reference>
<protein>
    <submittedName>
        <fullName evidence="1">DHCW motif cupin fold protein</fullName>
    </submittedName>
</protein>
<name>A0A931J212_9BURK</name>
<dbReference type="Proteomes" id="UP000613266">
    <property type="component" value="Unassembled WGS sequence"/>
</dbReference>
<dbReference type="AlphaFoldDB" id="A0A931J212"/>
<dbReference type="NCBIfam" id="NF038084">
    <property type="entry name" value="DHCW_cupin"/>
    <property type="match status" value="1"/>
</dbReference>
<evidence type="ECO:0000313" key="2">
    <source>
        <dbReference type="Proteomes" id="UP000613266"/>
    </source>
</evidence>
<sequence>MDLRGFPTALTNWATVPVDHYPGVRGMARWQTQRCGALRVRIVQYSPDYLADHWCQKGHVILCLDGELELELRDGQRLTLARCQSLQLADHGSPHRVRSLVGSRVFIVD</sequence>
<dbReference type="InterPro" id="IPR011051">
    <property type="entry name" value="RmlC_Cupin_sf"/>
</dbReference>
<organism evidence="1 2">
    <name type="scientific">Inhella proteolytica</name>
    <dbReference type="NCBI Taxonomy" id="2795029"/>
    <lineage>
        <taxon>Bacteria</taxon>
        <taxon>Pseudomonadati</taxon>
        <taxon>Pseudomonadota</taxon>
        <taxon>Betaproteobacteria</taxon>
        <taxon>Burkholderiales</taxon>
        <taxon>Sphaerotilaceae</taxon>
        <taxon>Inhella</taxon>
    </lineage>
</organism>
<dbReference type="InterPro" id="IPR047713">
    <property type="entry name" value="DHCW_cupin"/>
</dbReference>
<gene>
    <name evidence="1" type="ORF">I7X39_14475</name>
</gene>